<evidence type="ECO:0000256" key="1">
    <source>
        <dbReference type="ARBA" id="ARBA00023015"/>
    </source>
</evidence>
<dbReference type="PANTHER" id="PTHR33124:SF5">
    <property type="entry name" value="TRANSCRIPTION FACTOR IBH1-LIKE 1"/>
    <property type="match status" value="1"/>
</dbReference>
<evidence type="ECO:0000313" key="4">
    <source>
        <dbReference type="Proteomes" id="UP000008311"/>
    </source>
</evidence>
<name>B9T6W8_RICCO</name>
<organism evidence="3 4">
    <name type="scientific">Ricinus communis</name>
    <name type="common">Castor bean</name>
    <dbReference type="NCBI Taxonomy" id="3988"/>
    <lineage>
        <taxon>Eukaryota</taxon>
        <taxon>Viridiplantae</taxon>
        <taxon>Streptophyta</taxon>
        <taxon>Embryophyta</taxon>
        <taxon>Tracheophyta</taxon>
        <taxon>Spermatophyta</taxon>
        <taxon>Magnoliopsida</taxon>
        <taxon>eudicotyledons</taxon>
        <taxon>Gunneridae</taxon>
        <taxon>Pentapetalae</taxon>
        <taxon>rosids</taxon>
        <taxon>fabids</taxon>
        <taxon>Malpighiales</taxon>
        <taxon>Euphorbiaceae</taxon>
        <taxon>Acalyphoideae</taxon>
        <taxon>Acalypheae</taxon>
        <taxon>Ricinus</taxon>
    </lineage>
</organism>
<dbReference type="EMBL" id="EQ974658">
    <property type="protein sequence ID" value="EEF28394.1"/>
    <property type="molecule type" value="Genomic_DNA"/>
</dbReference>
<dbReference type="STRING" id="3988.B9T6W8"/>
<dbReference type="PANTHER" id="PTHR33124">
    <property type="entry name" value="TRANSCRIPTION FACTOR IBH1-LIKE 1"/>
    <property type="match status" value="1"/>
</dbReference>
<reference evidence="4" key="1">
    <citation type="journal article" date="2010" name="Nat. Biotechnol.">
        <title>Draft genome sequence of the oilseed species Ricinus communis.</title>
        <authorList>
            <person name="Chan A.P."/>
            <person name="Crabtree J."/>
            <person name="Zhao Q."/>
            <person name="Lorenzi H."/>
            <person name="Orvis J."/>
            <person name="Puiu D."/>
            <person name="Melake-Berhan A."/>
            <person name="Jones K.M."/>
            <person name="Redman J."/>
            <person name="Chen G."/>
            <person name="Cahoon E.B."/>
            <person name="Gedil M."/>
            <person name="Stanke M."/>
            <person name="Haas B.J."/>
            <person name="Wortman J.R."/>
            <person name="Fraser-Liggett C.M."/>
            <person name="Ravel J."/>
            <person name="Rabinowicz P.D."/>
        </authorList>
    </citation>
    <scope>NUCLEOTIDE SEQUENCE [LARGE SCALE GENOMIC DNA]</scope>
    <source>
        <strain evidence="4">cv. Hale</strain>
    </source>
</reference>
<dbReference type="eggNOG" id="ENOG502RYWW">
    <property type="taxonomic scope" value="Eukaryota"/>
</dbReference>
<keyword evidence="4" id="KW-1185">Reference proteome</keyword>
<keyword evidence="2" id="KW-0804">Transcription</keyword>
<proteinExistence type="predicted"/>
<dbReference type="GO" id="GO:0006355">
    <property type="term" value="P:regulation of DNA-templated transcription"/>
    <property type="evidence" value="ECO:0007669"/>
    <property type="project" value="InterPro"/>
</dbReference>
<dbReference type="InterPro" id="IPR044660">
    <property type="entry name" value="IBH1-like"/>
</dbReference>
<accession>B9T6W8</accession>
<dbReference type="InParanoid" id="B9T6W8"/>
<dbReference type="AlphaFoldDB" id="B9T6W8"/>
<keyword evidence="1" id="KW-0805">Transcription regulation</keyword>
<gene>
    <name evidence="3" type="ORF">RCOM_0319570</name>
</gene>
<protein>
    <submittedName>
        <fullName evidence="3">Transcription factor, putative</fullName>
    </submittedName>
</protein>
<dbReference type="Proteomes" id="UP000008311">
    <property type="component" value="Unassembled WGS sequence"/>
</dbReference>
<dbReference type="FunCoup" id="B9T6W8">
    <property type="interactions" value="200"/>
</dbReference>
<evidence type="ECO:0000313" key="3">
    <source>
        <dbReference type="EMBL" id="EEF28394.1"/>
    </source>
</evidence>
<sequence length="145" mass="16078">MASTRSGLTCWSRALVAKASRDADNKVIVERILASESERVMQVSPSGIITGSKRVRSKKILKKSRFLKRIRRCVPQMVIAKSLAKRMVKKRTQVLKSLVPGGEFMDDSSLIEETLDYLVSLRAQVDVMRTLAKAAELLNGAIAFA</sequence>
<evidence type="ECO:0000256" key="2">
    <source>
        <dbReference type="ARBA" id="ARBA00023163"/>
    </source>
</evidence>